<dbReference type="RefSeq" id="WP_272000395.1">
    <property type="nucleotide sequence ID" value="NZ_JAQNDN010000013.1"/>
</dbReference>
<evidence type="ECO:0000256" key="2">
    <source>
        <dbReference type="SAM" id="SignalP"/>
    </source>
</evidence>
<dbReference type="SUPFAM" id="SSF51556">
    <property type="entry name" value="Metallo-dependent hydrolases"/>
    <property type="match status" value="1"/>
</dbReference>
<keyword evidence="2" id="KW-0732">Signal</keyword>
<feature type="domain" description="Amidohydrolase-related" evidence="3">
    <location>
        <begin position="39"/>
        <end position="297"/>
    </location>
</feature>
<evidence type="ECO:0000259" key="3">
    <source>
        <dbReference type="Pfam" id="PF04909"/>
    </source>
</evidence>
<proteinExistence type="predicted"/>
<dbReference type="Gene3D" id="3.20.20.140">
    <property type="entry name" value="Metal-dependent hydrolases"/>
    <property type="match status" value="1"/>
</dbReference>
<protein>
    <submittedName>
        <fullName evidence="4">Amidohydrolase family protein</fullName>
    </submittedName>
</protein>
<accession>A0ABT5BA28</accession>
<feature type="signal peptide" evidence="2">
    <location>
        <begin position="1"/>
        <end position="23"/>
    </location>
</feature>
<dbReference type="InterPro" id="IPR006680">
    <property type="entry name" value="Amidohydro-rel"/>
</dbReference>
<dbReference type="EMBL" id="JAQNDN010000013">
    <property type="protein sequence ID" value="MDC0670578.1"/>
    <property type="molecule type" value="Genomic_DNA"/>
</dbReference>
<keyword evidence="5" id="KW-1185">Reference proteome</keyword>
<dbReference type="PANTHER" id="PTHR21240">
    <property type="entry name" value="2-AMINO-3-CARBOXYLMUCONATE-6-SEMIALDEHYDE DECARBOXYLASE"/>
    <property type="match status" value="1"/>
</dbReference>
<reference evidence="4 5" key="1">
    <citation type="submission" date="2022-11" db="EMBL/GenBank/DDBJ databases">
        <title>Minimal conservation of predation-associated metabolite biosynthetic gene clusters underscores biosynthetic potential of Myxococcota including descriptions for ten novel species: Archangium lansinium sp. nov., Myxococcus landrumus sp. nov., Nannocystis bai.</title>
        <authorList>
            <person name="Ahearne A."/>
            <person name="Stevens C."/>
            <person name="Dowd S."/>
        </authorList>
    </citation>
    <scope>NUCLEOTIDE SEQUENCE [LARGE SCALE GENOMIC DNA]</scope>
    <source>
        <strain evidence="4 5">NCELM</strain>
    </source>
</reference>
<name>A0ABT5BA28_9BACT</name>
<dbReference type="InterPro" id="IPR032466">
    <property type="entry name" value="Metal_Hydrolase"/>
</dbReference>
<organism evidence="4 5">
    <name type="scientific">Nannocystis radixulma</name>
    <dbReference type="NCBI Taxonomy" id="2995305"/>
    <lineage>
        <taxon>Bacteria</taxon>
        <taxon>Pseudomonadati</taxon>
        <taxon>Myxococcota</taxon>
        <taxon>Polyangia</taxon>
        <taxon>Nannocystales</taxon>
        <taxon>Nannocystaceae</taxon>
        <taxon>Nannocystis</taxon>
    </lineage>
</organism>
<dbReference type="Proteomes" id="UP001217838">
    <property type="component" value="Unassembled WGS sequence"/>
</dbReference>
<dbReference type="InterPro" id="IPR032465">
    <property type="entry name" value="ACMSD"/>
</dbReference>
<evidence type="ECO:0000313" key="5">
    <source>
        <dbReference type="Proteomes" id="UP001217838"/>
    </source>
</evidence>
<dbReference type="PANTHER" id="PTHR21240:SF28">
    <property type="entry name" value="ISO-OROTATE DECARBOXYLASE (EUROFUNG)"/>
    <property type="match status" value="1"/>
</dbReference>
<evidence type="ECO:0000256" key="1">
    <source>
        <dbReference type="ARBA" id="ARBA00023239"/>
    </source>
</evidence>
<gene>
    <name evidence="4" type="ORF">POL58_22670</name>
</gene>
<evidence type="ECO:0000313" key="4">
    <source>
        <dbReference type="EMBL" id="MDC0670578.1"/>
    </source>
</evidence>
<sequence length="302" mass="33286">MQLAVFVHAALLALACATRPSTAPTAAPAAAAHYTGPVVDVHMHVMFADEGALKRLKADPAHLIEEVERSRVAQAGVIVMAARPGIEATRRLNDRLAALVRQHPARLFAIGTVHPGDGEAALQELERIKALGFRMLKLHPITQQLDLGSPEVAAVVRKATELGMPVLFDFSGILNAADLGKYVMLAVTNPEARIVLAHMGGTRFHDMLVLTMLQEYDWYRNNIWVDLSAVSELYARSPYKEQLVYVIRKIGVDRVLFGSDFPFVRTPTEAIDDVESLGLTADEERMIFYENAAALLQLQQRE</sequence>
<comment type="caution">
    <text evidence="4">The sequence shown here is derived from an EMBL/GenBank/DDBJ whole genome shotgun (WGS) entry which is preliminary data.</text>
</comment>
<dbReference type="Pfam" id="PF04909">
    <property type="entry name" value="Amidohydro_2"/>
    <property type="match status" value="1"/>
</dbReference>
<keyword evidence="1" id="KW-0456">Lyase</keyword>
<feature type="chain" id="PRO_5045288856" evidence="2">
    <location>
        <begin position="24"/>
        <end position="302"/>
    </location>
</feature>